<feature type="transmembrane region" description="Helical" evidence="5">
    <location>
        <begin position="338"/>
        <end position="357"/>
    </location>
</feature>
<organism evidence="7 8">
    <name type="scientific">Glacieibacterium arshaanense</name>
    <dbReference type="NCBI Taxonomy" id="2511025"/>
    <lineage>
        <taxon>Bacteria</taxon>
        <taxon>Pseudomonadati</taxon>
        <taxon>Pseudomonadota</taxon>
        <taxon>Alphaproteobacteria</taxon>
        <taxon>Sphingomonadales</taxon>
        <taxon>Sphingosinicellaceae</taxon>
        <taxon>Glacieibacterium</taxon>
    </lineage>
</organism>
<sequence length="400" mass="43109">MRRVLVALIFVAVSLNYVDRQVLALLKPTLEAEFNWTDQEFAHLGSVFQIAAAAALLFVGWFVDKIGVRWALGLGVAVWSAAGMAHAFASSVQQFVVARAALAAAESIGTPSAVKAGAVYLPLKERSLGLGLFNTAPNIGAILTPLLIPPLALMWGWRAAFLVTGGLGFVWLIFWWLGTRNLRPVATTTSAAQDAHETRWSVLLTDRRSWAVAGAKALTDQVWWFVLFWMPDFFHRQFGMAQADLGYPIAIIFTLAALGALSSGLLFPRLLDRGLSVNAARKTSMLFYATLILPMALALYTSSPWIAAGLIGLALFAHQGFSTNIFGLTADVVPLPRVARVIALGAVCGNLTGAGIIELSGWSLTNGVGYWPMFAICSVAYFLATAWVHLLVPVVRPSHA</sequence>
<dbReference type="RefSeq" id="WP_135245313.1">
    <property type="nucleotide sequence ID" value="NZ_SIHO01000001.1"/>
</dbReference>
<evidence type="ECO:0000313" key="8">
    <source>
        <dbReference type="Proteomes" id="UP000297737"/>
    </source>
</evidence>
<dbReference type="SUPFAM" id="SSF103473">
    <property type="entry name" value="MFS general substrate transporter"/>
    <property type="match status" value="1"/>
</dbReference>
<dbReference type="Proteomes" id="UP000297737">
    <property type="component" value="Unassembled WGS sequence"/>
</dbReference>
<accession>A0A4Y9EUL5</accession>
<evidence type="ECO:0000256" key="5">
    <source>
        <dbReference type="SAM" id="Phobius"/>
    </source>
</evidence>
<dbReference type="EMBL" id="SIHO01000001">
    <property type="protein sequence ID" value="TFU06588.1"/>
    <property type="molecule type" value="Genomic_DNA"/>
</dbReference>
<dbReference type="PANTHER" id="PTHR11662">
    <property type="entry name" value="SOLUTE CARRIER FAMILY 17"/>
    <property type="match status" value="1"/>
</dbReference>
<comment type="subcellular location">
    <subcellularLocation>
        <location evidence="1">Membrane</location>
        <topology evidence="1">Multi-pass membrane protein</topology>
    </subcellularLocation>
</comment>
<feature type="transmembrane region" description="Helical" evidence="5">
    <location>
        <begin position="249"/>
        <end position="271"/>
    </location>
</feature>
<feature type="transmembrane region" description="Helical" evidence="5">
    <location>
        <begin position="369"/>
        <end position="392"/>
    </location>
</feature>
<proteinExistence type="predicted"/>
<dbReference type="PANTHER" id="PTHR11662:SF285">
    <property type="entry name" value="HEXURONATE TRANSPORTER"/>
    <property type="match status" value="1"/>
</dbReference>
<dbReference type="InterPro" id="IPR020846">
    <property type="entry name" value="MFS_dom"/>
</dbReference>
<gene>
    <name evidence="7" type="ORF">EUV02_00690</name>
</gene>
<dbReference type="Gene3D" id="1.20.1250.20">
    <property type="entry name" value="MFS general substrate transporter like domains"/>
    <property type="match status" value="2"/>
</dbReference>
<feature type="transmembrane region" description="Helical" evidence="5">
    <location>
        <begin position="44"/>
        <end position="63"/>
    </location>
</feature>
<evidence type="ECO:0000259" key="6">
    <source>
        <dbReference type="PROSITE" id="PS50850"/>
    </source>
</evidence>
<evidence type="ECO:0000256" key="3">
    <source>
        <dbReference type="ARBA" id="ARBA00022989"/>
    </source>
</evidence>
<evidence type="ECO:0000256" key="4">
    <source>
        <dbReference type="ARBA" id="ARBA00023136"/>
    </source>
</evidence>
<feature type="transmembrane region" description="Helical" evidence="5">
    <location>
        <begin position="209"/>
        <end position="229"/>
    </location>
</feature>
<dbReference type="GO" id="GO:0016020">
    <property type="term" value="C:membrane"/>
    <property type="evidence" value="ECO:0007669"/>
    <property type="project" value="UniProtKB-SubCell"/>
</dbReference>
<feature type="transmembrane region" description="Helical" evidence="5">
    <location>
        <begin position="283"/>
        <end position="300"/>
    </location>
</feature>
<dbReference type="PROSITE" id="PS50850">
    <property type="entry name" value="MFS"/>
    <property type="match status" value="1"/>
</dbReference>
<feature type="transmembrane region" description="Helical" evidence="5">
    <location>
        <begin position="306"/>
        <end position="326"/>
    </location>
</feature>
<evidence type="ECO:0000313" key="7">
    <source>
        <dbReference type="EMBL" id="TFU06588.1"/>
    </source>
</evidence>
<dbReference type="InterPro" id="IPR011701">
    <property type="entry name" value="MFS"/>
</dbReference>
<keyword evidence="8" id="KW-1185">Reference proteome</keyword>
<dbReference type="OrthoDB" id="9794076at2"/>
<evidence type="ECO:0000256" key="1">
    <source>
        <dbReference type="ARBA" id="ARBA00004141"/>
    </source>
</evidence>
<keyword evidence="4 5" id="KW-0472">Membrane</keyword>
<dbReference type="InterPro" id="IPR050382">
    <property type="entry name" value="MFS_Na/Anion_cotransporter"/>
</dbReference>
<feature type="transmembrane region" description="Helical" evidence="5">
    <location>
        <begin position="155"/>
        <end position="177"/>
    </location>
</feature>
<feature type="transmembrane region" description="Helical" evidence="5">
    <location>
        <begin position="70"/>
        <end position="89"/>
    </location>
</feature>
<reference evidence="7 8" key="1">
    <citation type="submission" date="2019-02" db="EMBL/GenBank/DDBJ databases">
        <title>Polymorphobacter sp. isolated from the lake at the Tibet of China.</title>
        <authorList>
            <person name="Li A."/>
        </authorList>
    </citation>
    <scope>NUCLEOTIDE SEQUENCE [LARGE SCALE GENOMIC DNA]</scope>
    <source>
        <strain evidence="7 8">DJ1R-1</strain>
    </source>
</reference>
<protein>
    <submittedName>
        <fullName evidence="7">MFS transporter</fullName>
    </submittedName>
</protein>
<dbReference type="InterPro" id="IPR036259">
    <property type="entry name" value="MFS_trans_sf"/>
</dbReference>
<feature type="domain" description="Major facilitator superfamily (MFS) profile" evidence="6">
    <location>
        <begin position="5"/>
        <end position="396"/>
    </location>
</feature>
<comment type="caution">
    <text evidence="7">The sequence shown here is derived from an EMBL/GenBank/DDBJ whole genome shotgun (WGS) entry which is preliminary data.</text>
</comment>
<evidence type="ECO:0000256" key="2">
    <source>
        <dbReference type="ARBA" id="ARBA00022692"/>
    </source>
</evidence>
<dbReference type="AlphaFoldDB" id="A0A4Y9EUL5"/>
<keyword evidence="3 5" id="KW-1133">Transmembrane helix</keyword>
<keyword evidence="2 5" id="KW-0812">Transmembrane</keyword>
<dbReference type="GO" id="GO:0015134">
    <property type="term" value="F:hexuronate transmembrane transporter activity"/>
    <property type="evidence" value="ECO:0007669"/>
    <property type="project" value="TreeGrafter"/>
</dbReference>
<name>A0A4Y9EUL5_9SPHN</name>
<dbReference type="Pfam" id="PF07690">
    <property type="entry name" value="MFS_1"/>
    <property type="match status" value="1"/>
</dbReference>